<dbReference type="Proteomes" id="UP000000268">
    <property type="component" value="Chromosome"/>
</dbReference>
<reference evidence="1 2" key="1">
    <citation type="journal article" date="2008" name="Proc. Natl. Acad. Sci. U.S.A.">
        <title>Niche adaptation and genome expansion in the chlorophyll d-producing cyanobacterium Acaryochloris marina.</title>
        <authorList>
            <person name="Swingley W.D."/>
            <person name="Chen M."/>
            <person name="Cheung P.C."/>
            <person name="Conrad A.L."/>
            <person name="Dejesa L.C."/>
            <person name="Hao J."/>
            <person name="Honchak B.M."/>
            <person name="Karbach L.E."/>
            <person name="Kurdoglu A."/>
            <person name="Lahiri S."/>
            <person name="Mastrian S.D."/>
            <person name="Miyashita H."/>
            <person name="Page L."/>
            <person name="Ramakrishna P."/>
            <person name="Satoh S."/>
            <person name="Sattley W.M."/>
            <person name="Shimada Y."/>
            <person name="Taylor H.L."/>
            <person name="Tomo T."/>
            <person name="Tsuchiya T."/>
            <person name="Wang Z.T."/>
            <person name="Raymond J."/>
            <person name="Mimuro M."/>
            <person name="Blankenship R.E."/>
            <person name="Touchman J.W."/>
        </authorList>
    </citation>
    <scope>NUCLEOTIDE SEQUENCE [LARGE SCALE GENOMIC DNA]</scope>
    <source>
        <strain evidence="2">MBIC 11017</strain>
    </source>
</reference>
<organism evidence="1 2">
    <name type="scientific">Acaryochloris marina (strain MBIC 11017)</name>
    <dbReference type="NCBI Taxonomy" id="329726"/>
    <lineage>
        <taxon>Bacteria</taxon>
        <taxon>Bacillati</taxon>
        <taxon>Cyanobacteriota</taxon>
        <taxon>Cyanophyceae</taxon>
        <taxon>Acaryochloridales</taxon>
        <taxon>Acaryochloridaceae</taxon>
        <taxon>Acaryochloris</taxon>
    </lineage>
</organism>
<dbReference type="HOGENOM" id="CLU_3338754_0_0_3"/>
<name>B0C5V1_ACAM1</name>
<gene>
    <name evidence="1" type="ordered locus">AM1_4995</name>
</gene>
<proteinExistence type="predicted"/>
<evidence type="ECO:0000313" key="1">
    <source>
        <dbReference type="EMBL" id="ABW29963.1"/>
    </source>
</evidence>
<sequence>MRIGVHGIGEALVKILHPNPSASKKLPDNSLASRTNW</sequence>
<dbReference type="EMBL" id="CP000828">
    <property type="protein sequence ID" value="ABW29963.1"/>
    <property type="molecule type" value="Genomic_DNA"/>
</dbReference>
<dbReference type="AlphaFoldDB" id="B0C5V1"/>
<dbReference type="STRING" id="329726.AM1_4995"/>
<keyword evidence="2" id="KW-1185">Reference proteome</keyword>
<dbReference type="KEGG" id="amr:AM1_4995"/>
<evidence type="ECO:0000313" key="2">
    <source>
        <dbReference type="Proteomes" id="UP000000268"/>
    </source>
</evidence>
<protein>
    <submittedName>
        <fullName evidence="1">Uncharacterized protein</fullName>
    </submittedName>
</protein>
<accession>B0C5V1</accession>